<evidence type="ECO:0000313" key="3">
    <source>
        <dbReference type="EMBL" id="KAF5463436.1"/>
    </source>
</evidence>
<gene>
    <name evidence="3" type="ORF">F2P56_019351</name>
</gene>
<dbReference type="Proteomes" id="UP000619265">
    <property type="component" value="Unassembled WGS sequence"/>
</dbReference>
<reference evidence="3" key="2">
    <citation type="submission" date="2020-03" db="EMBL/GenBank/DDBJ databases">
        <title>Walnut 2.0.</title>
        <authorList>
            <person name="Marrano A."/>
            <person name="Britton M."/>
            <person name="Zimin A.V."/>
            <person name="Zaini P.A."/>
            <person name="Workman R."/>
            <person name="Puiu D."/>
            <person name="Bianco L."/>
            <person name="Allen B.J."/>
            <person name="Troggio M."/>
            <person name="Leslie C.A."/>
            <person name="Timp W."/>
            <person name="Dendekar A."/>
            <person name="Salzberg S.L."/>
            <person name="Neale D.B."/>
        </authorList>
    </citation>
    <scope>NUCLEOTIDE SEQUENCE</scope>
    <source>
        <tissue evidence="3">Leaves</tissue>
    </source>
</reference>
<dbReference type="Pfam" id="PF25884">
    <property type="entry name" value="At5g19230"/>
    <property type="match status" value="1"/>
</dbReference>
<dbReference type="PANTHER" id="PTHR33976:SF11">
    <property type="entry name" value="GPI-ANCHORED PROTEIN"/>
    <property type="match status" value="1"/>
</dbReference>
<protein>
    <recommendedName>
        <fullName evidence="2">Uncharacterized GPI-anchored protein At5g19230-like domain-containing protein</fullName>
    </recommendedName>
</protein>
<dbReference type="AlphaFoldDB" id="A0A833XBK2"/>
<evidence type="ECO:0000256" key="1">
    <source>
        <dbReference type="SAM" id="Phobius"/>
    </source>
</evidence>
<organism evidence="3 4">
    <name type="scientific">Juglans regia</name>
    <name type="common">English walnut</name>
    <dbReference type="NCBI Taxonomy" id="51240"/>
    <lineage>
        <taxon>Eukaryota</taxon>
        <taxon>Viridiplantae</taxon>
        <taxon>Streptophyta</taxon>
        <taxon>Embryophyta</taxon>
        <taxon>Tracheophyta</taxon>
        <taxon>Spermatophyta</taxon>
        <taxon>Magnoliopsida</taxon>
        <taxon>eudicotyledons</taxon>
        <taxon>Gunneridae</taxon>
        <taxon>Pentapetalae</taxon>
        <taxon>rosids</taxon>
        <taxon>fabids</taxon>
        <taxon>Fagales</taxon>
        <taxon>Juglandaceae</taxon>
        <taxon>Juglans</taxon>
    </lineage>
</organism>
<feature type="domain" description="Uncharacterized GPI-anchored protein At5g19230-like" evidence="2">
    <location>
        <begin position="88"/>
        <end position="215"/>
    </location>
</feature>
<dbReference type="PANTHER" id="PTHR33976">
    <property type="entry name" value="OS07G0645000 PROTEIN"/>
    <property type="match status" value="1"/>
</dbReference>
<dbReference type="InterPro" id="IPR059083">
    <property type="entry name" value="At5g19230_dom"/>
</dbReference>
<evidence type="ECO:0000259" key="2">
    <source>
        <dbReference type="Pfam" id="PF25884"/>
    </source>
</evidence>
<dbReference type="EMBL" id="LIHL02000008">
    <property type="protein sequence ID" value="KAF5463436.1"/>
    <property type="molecule type" value="Genomic_DNA"/>
</dbReference>
<proteinExistence type="predicted"/>
<feature type="transmembrane region" description="Helical" evidence="1">
    <location>
        <begin position="31"/>
        <end position="53"/>
    </location>
</feature>
<dbReference type="InterPro" id="IPR045285">
    <property type="entry name" value="At5g19230-like"/>
</dbReference>
<evidence type="ECO:0000313" key="4">
    <source>
        <dbReference type="Proteomes" id="UP000619265"/>
    </source>
</evidence>
<sequence length="255" mass="27687">IRHTKWHLEPLSKTRQSTLNSFNTSTKRPSIHLTTSLAISSFSLLYCTLLIFFGSEPMASPKLISLLLFVLVHVFALLSRPVHCNENEDNLLQGINSFRQAAKQPPLVKNGKADCLADEIADELEDESCTSTTNGASIVPSSNTRLSDLPKHLDKCKINANSTADATIMPVCVPDLVPTLVLTNYTHTALAKYLNNSKYTGVGVGSEDNWMVVVLTTNTPTGSFSGALSLVPKVGFGHYMVSSLLGLGLFFLFAN</sequence>
<keyword evidence="1" id="KW-1133">Transmembrane helix</keyword>
<reference evidence="3" key="1">
    <citation type="submission" date="2015-10" db="EMBL/GenBank/DDBJ databases">
        <authorList>
            <person name="Martinez-Garcia P.J."/>
            <person name="Crepeau M.W."/>
            <person name="Puiu D."/>
            <person name="Gonzalez-Ibeas D."/>
            <person name="Whalen J."/>
            <person name="Stevens K."/>
            <person name="Paul R."/>
            <person name="Butterfield T."/>
            <person name="Britton M."/>
            <person name="Reagan R."/>
            <person name="Chakraborty S."/>
            <person name="Walawage S.L."/>
            <person name="Vasquez-Gross H.A."/>
            <person name="Cardeno C."/>
            <person name="Famula R."/>
            <person name="Pratt K."/>
            <person name="Kuruganti S."/>
            <person name="Aradhya M.K."/>
            <person name="Leslie C.A."/>
            <person name="Dandekar A.M."/>
            <person name="Salzberg S.L."/>
            <person name="Wegrzyn J.L."/>
            <person name="Langley C.H."/>
            <person name="Neale D.B."/>
        </authorList>
    </citation>
    <scope>NUCLEOTIDE SEQUENCE</scope>
    <source>
        <tissue evidence="3">Leaves</tissue>
    </source>
</reference>
<feature type="transmembrane region" description="Helical" evidence="1">
    <location>
        <begin position="236"/>
        <end position="254"/>
    </location>
</feature>
<keyword evidence="1" id="KW-0472">Membrane</keyword>
<name>A0A833XBK2_JUGRE</name>
<keyword evidence="1" id="KW-0812">Transmembrane</keyword>
<dbReference type="Gramene" id="Jr08_21590_p1">
    <property type="protein sequence ID" value="cds.Jr08_21590_p1"/>
    <property type="gene ID" value="Jr08_21590"/>
</dbReference>
<feature type="transmembrane region" description="Helical" evidence="1">
    <location>
        <begin position="59"/>
        <end position="78"/>
    </location>
</feature>
<accession>A0A833XBK2</accession>
<feature type="non-terminal residue" evidence="3">
    <location>
        <position position="255"/>
    </location>
</feature>
<comment type="caution">
    <text evidence="3">The sequence shown here is derived from an EMBL/GenBank/DDBJ whole genome shotgun (WGS) entry which is preliminary data.</text>
</comment>